<dbReference type="AlphaFoldDB" id="A0A9P4PGC7"/>
<dbReference type="EMBL" id="MU001502">
    <property type="protein sequence ID" value="KAF2443626.1"/>
    <property type="molecule type" value="Genomic_DNA"/>
</dbReference>
<gene>
    <name evidence="1" type="ORF">P171DRAFT_486349</name>
</gene>
<sequence>MNRVQREWDDAGEDERVKVKEAWMEQLRNDPDWDTGVPTEDSPLWKRSESGMQKMVEELLDTTPRKQNSIDVHTITHDVVEQDSQSFDPASRVEVSAARTHGGGCHWRAVQRDDTRGLAKRNPNGPMFTDPQRLAILVLRKCCCLRHVDKPGRLLTNCLQLVPVREIFVIRRSTANTAAKKCCF</sequence>
<proteinExistence type="predicted"/>
<comment type="caution">
    <text evidence="1">The sequence shown here is derived from an EMBL/GenBank/DDBJ whole genome shotgun (WGS) entry which is preliminary data.</text>
</comment>
<dbReference type="Proteomes" id="UP000799764">
    <property type="component" value="Unassembled WGS sequence"/>
</dbReference>
<accession>A0A9P4PGC7</accession>
<dbReference type="OrthoDB" id="5397557at2759"/>
<keyword evidence="2" id="KW-1185">Reference proteome</keyword>
<evidence type="ECO:0000313" key="1">
    <source>
        <dbReference type="EMBL" id="KAF2443626.1"/>
    </source>
</evidence>
<protein>
    <submittedName>
        <fullName evidence="1">Uncharacterized protein</fullName>
    </submittedName>
</protein>
<name>A0A9P4PGC7_9PLEO</name>
<reference evidence="1" key="1">
    <citation type="journal article" date="2020" name="Stud. Mycol.">
        <title>101 Dothideomycetes genomes: a test case for predicting lifestyles and emergence of pathogens.</title>
        <authorList>
            <person name="Haridas S."/>
            <person name="Albert R."/>
            <person name="Binder M."/>
            <person name="Bloem J."/>
            <person name="Labutti K."/>
            <person name="Salamov A."/>
            <person name="Andreopoulos B."/>
            <person name="Baker S."/>
            <person name="Barry K."/>
            <person name="Bills G."/>
            <person name="Bluhm B."/>
            <person name="Cannon C."/>
            <person name="Castanera R."/>
            <person name="Culley D."/>
            <person name="Daum C."/>
            <person name="Ezra D."/>
            <person name="Gonzalez J."/>
            <person name="Henrissat B."/>
            <person name="Kuo A."/>
            <person name="Liang C."/>
            <person name="Lipzen A."/>
            <person name="Lutzoni F."/>
            <person name="Magnuson J."/>
            <person name="Mondo S."/>
            <person name="Nolan M."/>
            <person name="Ohm R."/>
            <person name="Pangilinan J."/>
            <person name="Park H.-J."/>
            <person name="Ramirez L."/>
            <person name="Alfaro M."/>
            <person name="Sun H."/>
            <person name="Tritt A."/>
            <person name="Yoshinaga Y."/>
            <person name="Zwiers L.-H."/>
            <person name="Turgeon B."/>
            <person name="Goodwin S."/>
            <person name="Spatafora J."/>
            <person name="Crous P."/>
            <person name="Grigoriev I."/>
        </authorList>
    </citation>
    <scope>NUCLEOTIDE SEQUENCE</scope>
    <source>
        <strain evidence="1">CBS 690.94</strain>
    </source>
</reference>
<evidence type="ECO:0000313" key="2">
    <source>
        <dbReference type="Proteomes" id="UP000799764"/>
    </source>
</evidence>
<organism evidence="1 2">
    <name type="scientific">Karstenula rhodostoma CBS 690.94</name>
    <dbReference type="NCBI Taxonomy" id="1392251"/>
    <lineage>
        <taxon>Eukaryota</taxon>
        <taxon>Fungi</taxon>
        <taxon>Dikarya</taxon>
        <taxon>Ascomycota</taxon>
        <taxon>Pezizomycotina</taxon>
        <taxon>Dothideomycetes</taxon>
        <taxon>Pleosporomycetidae</taxon>
        <taxon>Pleosporales</taxon>
        <taxon>Massarineae</taxon>
        <taxon>Didymosphaeriaceae</taxon>
        <taxon>Karstenula</taxon>
    </lineage>
</organism>